<proteinExistence type="predicted"/>
<name>A0ABS3HDS3_9ENTE</name>
<accession>A0ABS3HDS3</accession>
<gene>
    <name evidence="1" type="ORF">JZO85_00635</name>
</gene>
<evidence type="ECO:0000313" key="2">
    <source>
        <dbReference type="Proteomes" id="UP000664495"/>
    </source>
</evidence>
<dbReference type="Proteomes" id="UP000664495">
    <property type="component" value="Unassembled WGS sequence"/>
</dbReference>
<keyword evidence="2" id="KW-1185">Reference proteome</keyword>
<evidence type="ECO:0008006" key="3">
    <source>
        <dbReference type="Google" id="ProtNLM"/>
    </source>
</evidence>
<reference evidence="1 2" key="1">
    <citation type="submission" date="2021-03" db="EMBL/GenBank/DDBJ databases">
        <title>Enterococcal diversity collection.</title>
        <authorList>
            <person name="Gilmore M.S."/>
            <person name="Schwartzman J."/>
            <person name="Van Tyne D."/>
            <person name="Martin M."/>
            <person name="Earl A.M."/>
            <person name="Manson A.L."/>
            <person name="Straub T."/>
            <person name="Salamzade R."/>
            <person name="Saavedra J."/>
            <person name="Lebreton F."/>
            <person name="Prichula J."/>
            <person name="Schaufler K."/>
            <person name="Gaca A."/>
            <person name="Sgardioli B."/>
            <person name="Wagenaar J."/>
            <person name="Strong T."/>
        </authorList>
    </citation>
    <scope>NUCLEOTIDE SEQUENCE [LARGE SCALE GENOMIC DNA]</scope>
    <source>
        <strain evidence="1 2">MJM16</strain>
    </source>
</reference>
<sequence>MNEEIKDYNKLEMLDGTVVDLEPKLNLKKLMYINKDFNTDEFAKMTMGSNEMNVSVIQGAKAVYVAYRQANMNDYMSFDEFILNWEFDMEVATMVYNLMMFKKMRDDYQKTFERANKEKKLQK</sequence>
<organism evidence="1 2">
    <name type="scientific">Candidatus Enterococcus murrayae</name>
    <dbReference type="NCBI Taxonomy" id="2815321"/>
    <lineage>
        <taxon>Bacteria</taxon>
        <taxon>Bacillati</taxon>
        <taxon>Bacillota</taxon>
        <taxon>Bacilli</taxon>
        <taxon>Lactobacillales</taxon>
        <taxon>Enterococcaceae</taxon>
        <taxon>Enterococcus</taxon>
    </lineage>
</organism>
<comment type="caution">
    <text evidence="1">The sequence shown here is derived from an EMBL/GenBank/DDBJ whole genome shotgun (WGS) entry which is preliminary data.</text>
</comment>
<protein>
    <recommendedName>
        <fullName evidence="3">Phage protein</fullName>
    </recommendedName>
</protein>
<dbReference type="RefSeq" id="WP_207106567.1">
    <property type="nucleotide sequence ID" value="NZ_JAFLVR010000001.1"/>
</dbReference>
<evidence type="ECO:0000313" key="1">
    <source>
        <dbReference type="EMBL" id="MBO0450753.1"/>
    </source>
</evidence>
<dbReference type="EMBL" id="JAFLVR010000001">
    <property type="protein sequence ID" value="MBO0450753.1"/>
    <property type="molecule type" value="Genomic_DNA"/>
</dbReference>